<gene>
    <name evidence="2" type="ORF">B1B_11177</name>
</gene>
<sequence length="64" mass="7601">MKELDDYDPQEIRSLLAQEGWLDPLPPVHRIRLRPWQRAVFWALRIYIAIMVFVVGWAFVAGIH</sequence>
<name>T1A119_9ZZZZ</name>
<protein>
    <submittedName>
        <fullName evidence="2">Uncharacterized protein</fullName>
    </submittedName>
</protein>
<keyword evidence="1" id="KW-0812">Transmembrane</keyword>
<evidence type="ECO:0000256" key="1">
    <source>
        <dbReference type="SAM" id="Phobius"/>
    </source>
</evidence>
<comment type="caution">
    <text evidence="2">The sequence shown here is derived from an EMBL/GenBank/DDBJ whole genome shotgun (WGS) entry which is preliminary data.</text>
</comment>
<feature type="transmembrane region" description="Helical" evidence="1">
    <location>
        <begin position="39"/>
        <end position="60"/>
    </location>
</feature>
<evidence type="ECO:0000313" key="2">
    <source>
        <dbReference type="EMBL" id="EQD50608.1"/>
    </source>
</evidence>
<reference evidence="2" key="1">
    <citation type="submission" date="2013-08" db="EMBL/GenBank/DDBJ databases">
        <authorList>
            <person name="Mendez C."/>
            <person name="Richter M."/>
            <person name="Ferrer M."/>
            <person name="Sanchez J."/>
        </authorList>
    </citation>
    <scope>NUCLEOTIDE SEQUENCE</scope>
</reference>
<proteinExistence type="predicted"/>
<organism evidence="2">
    <name type="scientific">mine drainage metagenome</name>
    <dbReference type="NCBI Taxonomy" id="410659"/>
    <lineage>
        <taxon>unclassified sequences</taxon>
        <taxon>metagenomes</taxon>
        <taxon>ecological metagenomes</taxon>
    </lineage>
</organism>
<dbReference type="EMBL" id="AUZY01007238">
    <property type="protein sequence ID" value="EQD50608.1"/>
    <property type="molecule type" value="Genomic_DNA"/>
</dbReference>
<reference evidence="2" key="2">
    <citation type="journal article" date="2014" name="ISME J.">
        <title>Microbial stratification in low pH oxic and suboxic macroscopic growths along an acid mine drainage.</title>
        <authorList>
            <person name="Mendez-Garcia C."/>
            <person name="Mesa V."/>
            <person name="Sprenger R.R."/>
            <person name="Richter M."/>
            <person name="Diez M.S."/>
            <person name="Solano J."/>
            <person name="Bargiela R."/>
            <person name="Golyshina O.V."/>
            <person name="Manteca A."/>
            <person name="Ramos J.L."/>
            <person name="Gallego J.R."/>
            <person name="Llorente I."/>
            <person name="Martins Dos Santos V.A."/>
            <person name="Jensen O.N."/>
            <person name="Pelaez A.I."/>
            <person name="Sanchez J."/>
            <person name="Ferrer M."/>
        </authorList>
    </citation>
    <scope>NUCLEOTIDE SEQUENCE</scope>
</reference>
<dbReference type="AlphaFoldDB" id="T1A119"/>
<keyword evidence="1" id="KW-1133">Transmembrane helix</keyword>
<keyword evidence="1" id="KW-0472">Membrane</keyword>
<accession>T1A119</accession>